<gene>
    <name evidence="2" type="ORF">P3T76_003754</name>
</gene>
<reference evidence="2" key="1">
    <citation type="submission" date="2023-08" db="EMBL/GenBank/DDBJ databases">
        <title>Reference Genome Resource for the Citrus Pathogen Phytophthora citrophthora.</title>
        <authorList>
            <person name="Moller H."/>
            <person name="Coetzee B."/>
            <person name="Rose L.J."/>
            <person name="Van Niekerk J.M."/>
        </authorList>
    </citation>
    <scope>NUCLEOTIDE SEQUENCE</scope>
    <source>
        <strain evidence="2">STE-U-9442</strain>
    </source>
</reference>
<dbReference type="EMBL" id="JASMQC010000005">
    <property type="protein sequence ID" value="KAK1945221.1"/>
    <property type="molecule type" value="Genomic_DNA"/>
</dbReference>
<evidence type="ECO:0000313" key="2">
    <source>
        <dbReference type="EMBL" id="KAK1945221.1"/>
    </source>
</evidence>
<organism evidence="2 3">
    <name type="scientific">Phytophthora citrophthora</name>
    <dbReference type="NCBI Taxonomy" id="4793"/>
    <lineage>
        <taxon>Eukaryota</taxon>
        <taxon>Sar</taxon>
        <taxon>Stramenopiles</taxon>
        <taxon>Oomycota</taxon>
        <taxon>Peronosporomycetes</taxon>
        <taxon>Peronosporales</taxon>
        <taxon>Peronosporaceae</taxon>
        <taxon>Phytophthora</taxon>
    </lineage>
</organism>
<evidence type="ECO:0000256" key="1">
    <source>
        <dbReference type="SAM" id="MobiDB-lite"/>
    </source>
</evidence>
<keyword evidence="3" id="KW-1185">Reference proteome</keyword>
<dbReference type="AlphaFoldDB" id="A0AAD9GV96"/>
<feature type="compositionally biased region" description="Basic and acidic residues" evidence="1">
    <location>
        <begin position="50"/>
        <end position="61"/>
    </location>
</feature>
<name>A0AAD9GV96_9STRA</name>
<sequence length="128" mass="13811">MTLSQALLTSGFAKPPTSDTPQQVRRPSIPSPAGGDAAVNGGAFGTTSREATRRRLRHDPPSQHAVGPLQQRASAANSDDGRRVVDVGSIRRYHPSLPRMKTQVLSKKRKTRSRDVNAAANMERAMLA</sequence>
<proteinExistence type="predicted"/>
<feature type="region of interest" description="Disordered" evidence="1">
    <location>
        <begin position="1"/>
        <end position="82"/>
    </location>
</feature>
<dbReference type="Proteomes" id="UP001259832">
    <property type="component" value="Unassembled WGS sequence"/>
</dbReference>
<accession>A0AAD9GV96</accession>
<evidence type="ECO:0000313" key="3">
    <source>
        <dbReference type="Proteomes" id="UP001259832"/>
    </source>
</evidence>
<comment type="caution">
    <text evidence="2">The sequence shown here is derived from an EMBL/GenBank/DDBJ whole genome shotgun (WGS) entry which is preliminary data.</text>
</comment>
<protein>
    <submittedName>
        <fullName evidence="2">Uncharacterized protein</fullName>
    </submittedName>
</protein>